<reference evidence="3 4" key="1">
    <citation type="submission" date="2020-11" db="EMBL/GenBank/DDBJ databases">
        <authorList>
            <person name="Kim M.K."/>
        </authorList>
    </citation>
    <scope>NUCLEOTIDE SEQUENCE [LARGE SCALE GENOMIC DNA]</scope>
    <source>
        <strain evidence="3 4">BT662</strain>
    </source>
</reference>
<evidence type="ECO:0000313" key="3">
    <source>
        <dbReference type="EMBL" id="MBF9220431.1"/>
    </source>
</evidence>
<keyword evidence="4" id="KW-1185">Reference proteome</keyword>
<gene>
    <name evidence="3" type="ORF">I2H31_04890</name>
</gene>
<organism evidence="3 4">
    <name type="scientific">Hymenobacter ruricola</name>
    <dbReference type="NCBI Taxonomy" id="2791023"/>
    <lineage>
        <taxon>Bacteria</taxon>
        <taxon>Pseudomonadati</taxon>
        <taxon>Bacteroidota</taxon>
        <taxon>Cytophagia</taxon>
        <taxon>Cytophagales</taxon>
        <taxon>Hymenobacteraceae</taxon>
        <taxon>Hymenobacter</taxon>
    </lineage>
</organism>
<keyword evidence="2" id="KW-0732">Signal</keyword>
<dbReference type="RefSeq" id="WP_196291887.1">
    <property type="nucleotide sequence ID" value="NZ_JADQDM010000002.1"/>
</dbReference>
<accession>A0ABS0I0X8</accession>
<evidence type="ECO:0000256" key="1">
    <source>
        <dbReference type="SAM" id="MobiDB-lite"/>
    </source>
</evidence>
<dbReference type="EMBL" id="JADQDM010000002">
    <property type="protein sequence ID" value="MBF9220431.1"/>
    <property type="molecule type" value="Genomic_DNA"/>
</dbReference>
<sequence>MPPRLFATLLALGALSALLGGCARKNFFQPDARPDAVRAQPLPAATDSVRGATAGRQYARHGRLYGALVGQHHRRSWAAPVTVPVLRLSNVYPEGLTPGKVGGGFNSTSLNLKTVDGKGYVLRTVDKDPIRATPVALRKTFLVNVLRDNVSSTNPYAALTVPPLAEAAGVPHTSPRLFYVRPEDPLFQGDSLRLFRGQLAYLEEKTSVPVASQGEILSSTQAFGEVFKKPTHRLDQAALLRARLLDAWLGDWDRHAGQWNWLATAANGQTRIAPLPKDRDMVYYRLDDGALGWLIGHLFLRHWATFKAHFANEEALLSNGKYLDDRGLNELTRAQFQATAQALQQRLPDTLVARALRRLPPAAYALEGPRTTAALQTRRAELPALAERWYRRLARRPVIGGTAKAERFEIHRYADSTVVVVSSVAQLAGSVPFYHRAFLPAETHQIQLEGLGGDDVFTVENHGVNATAQPRVRIYGGEGTDELRAGGSNKGMRFNQGSVPAKHAYDKLPEE</sequence>
<protein>
    <recommendedName>
        <fullName evidence="5">Lipoprotein</fullName>
    </recommendedName>
</protein>
<feature type="chain" id="PRO_5045405386" description="Lipoprotein" evidence="2">
    <location>
        <begin position="20"/>
        <end position="511"/>
    </location>
</feature>
<dbReference type="PROSITE" id="PS51257">
    <property type="entry name" value="PROKAR_LIPOPROTEIN"/>
    <property type="match status" value="1"/>
</dbReference>
<name>A0ABS0I0X8_9BACT</name>
<feature type="region of interest" description="Disordered" evidence="1">
    <location>
        <begin position="485"/>
        <end position="511"/>
    </location>
</feature>
<evidence type="ECO:0008006" key="5">
    <source>
        <dbReference type="Google" id="ProtNLM"/>
    </source>
</evidence>
<evidence type="ECO:0000256" key="2">
    <source>
        <dbReference type="SAM" id="SignalP"/>
    </source>
</evidence>
<dbReference type="Proteomes" id="UP000618931">
    <property type="component" value="Unassembled WGS sequence"/>
</dbReference>
<evidence type="ECO:0000313" key="4">
    <source>
        <dbReference type="Proteomes" id="UP000618931"/>
    </source>
</evidence>
<proteinExistence type="predicted"/>
<feature type="signal peptide" evidence="2">
    <location>
        <begin position="1"/>
        <end position="19"/>
    </location>
</feature>
<comment type="caution">
    <text evidence="3">The sequence shown here is derived from an EMBL/GenBank/DDBJ whole genome shotgun (WGS) entry which is preliminary data.</text>
</comment>